<keyword evidence="1" id="KW-0472">Membrane</keyword>
<dbReference type="AlphaFoldDB" id="A0A1E3XG52"/>
<accession>A0A1E3XG52</accession>
<organism evidence="2 3">
    <name type="scientific">Candidatus Scalindua rubra</name>
    <dbReference type="NCBI Taxonomy" id="1872076"/>
    <lineage>
        <taxon>Bacteria</taxon>
        <taxon>Pseudomonadati</taxon>
        <taxon>Planctomycetota</taxon>
        <taxon>Candidatus Brocadiia</taxon>
        <taxon>Candidatus Brocadiales</taxon>
        <taxon>Candidatus Scalinduaceae</taxon>
        <taxon>Candidatus Scalindua</taxon>
    </lineage>
</organism>
<feature type="transmembrane region" description="Helical" evidence="1">
    <location>
        <begin position="18"/>
        <end position="37"/>
    </location>
</feature>
<reference evidence="2 3" key="1">
    <citation type="submission" date="2016-07" db="EMBL/GenBank/DDBJ databases">
        <title>Draft genome of Scalindua rubra, obtained from a brine-seawater interface in the Red Sea, sheds light on salt adaptation in anammox bacteria.</title>
        <authorList>
            <person name="Speth D.R."/>
            <person name="Lagkouvardos I."/>
            <person name="Wang Y."/>
            <person name="Qian P.-Y."/>
            <person name="Dutilh B.E."/>
            <person name="Jetten M.S."/>
        </authorList>
    </citation>
    <scope>NUCLEOTIDE SEQUENCE [LARGE SCALE GENOMIC DNA]</scope>
    <source>
        <strain evidence="2">BSI-1</strain>
    </source>
</reference>
<name>A0A1E3XG52_9BACT</name>
<protein>
    <submittedName>
        <fullName evidence="2">Uncharacterized protein</fullName>
    </submittedName>
</protein>
<comment type="caution">
    <text evidence="2">The sequence shown here is derived from an EMBL/GenBank/DDBJ whole genome shotgun (WGS) entry which is preliminary data.</text>
</comment>
<dbReference type="EMBL" id="MAYW01000003">
    <property type="protein sequence ID" value="ODS34615.1"/>
    <property type="molecule type" value="Genomic_DNA"/>
</dbReference>
<evidence type="ECO:0000313" key="2">
    <source>
        <dbReference type="EMBL" id="ODS34615.1"/>
    </source>
</evidence>
<proteinExistence type="predicted"/>
<keyword evidence="1" id="KW-1133">Transmembrane helix</keyword>
<gene>
    <name evidence="2" type="ORF">SCARUB_00195</name>
</gene>
<evidence type="ECO:0000313" key="3">
    <source>
        <dbReference type="Proteomes" id="UP000094056"/>
    </source>
</evidence>
<evidence type="ECO:0000256" key="1">
    <source>
        <dbReference type="SAM" id="Phobius"/>
    </source>
</evidence>
<keyword evidence="1" id="KW-0812">Transmembrane</keyword>
<sequence>MEMIILCIFCETGIQQSIYFILSVMGAGMLGFFALFLRSWIRGQYRDVEAPKFKMLELEEKQNEAQDG</sequence>
<dbReference type="Proteomes" id="UP000094056">
    <property type="component" value="Unassembled WGS sequence"/>
</dbReference>